<dbReference type="Gene3D" id="3.30.559.10">
    <property type="entry name" value="Chloramphenicol acetyltransferase-like domain"/>
    <property type="match status" value="1"/>
</dbReference>
<dbReference type="STRING" id="436010.A0A165Y1L9"/>
<feature type="compositionally biased region" description="Acidic residues" evidence="1">
    <location>
        <begin position="303"/>
        <end position="320"/>
    </location>
</feature>
<evidence type="ECO:0000256" key="1">
    <source>
        <dbReference type="SAM" id="MobiDB-lite"/>
    </source>
</evidence>
<reference evidence="3 4" key="1">
    <citation type="journal article" date="2016" name="Mol. Biol. Evol.">
        <title>Comparative Genomics of Early-Diverging Mushroom-Forming Fungi Provides Insights into the Origins of Lignocellulose Decay Capabilities.</title>
        <authorList>
            <person name="Nagy L.G."/>
            <person name="Riley R."/>
            <person name="Tritt A."/>
            <person name="Adam C."/>
            <person name="Daum C."/>
            <person name="Floudas D."/>
            <person name="Sun H."/>
            <person name="Yadav J.S."/>
            <person name="Pangilinan J."/>
            <person name="Larsson K.H."/>
            <person name="Matsuura K."/>
            <person name="Barry K."/>
            <person name="Labutti K."/>
            <person name="Kuo R."/>
            <person name="Ohm R.A."/>
            <person name="Bhattacharya S.S."/>
            <person name="Shirouzu T."/>
            <person name="Yoshinaga Y."/>
            <person name="Martin F.M."/>
            <person name="Grigoriev I.V."/>
            <person name="Hibbett D.S."/>
        </authorList>
    </citation>
    <scope>NUCLEOTIDE SEQUENCE [LARGE SCALE GENOMIC DNA]</scope>
    <source>
        <strain evidence="3 4">CBS 109695</strain>
    </source>
</reference>
<dbReference type="InterPro" id="IPR023213">
    <property type="entry name" value="CAT-like_dom_sf"/>
</dbReference>
<feature type="region of interest" description="Disordered" evidence="1">
    <location>
        <begin position="262"/>
        <end position="281"/>
    </location>
</feature>
<accession>A0A165Y1L9</accession>
<sequence>MQYISAIRPKETLKIETKPGFRRMHEVIEQVGIVSRLDCWRLEVAKLDSRFASLEEFAQSAPTWEQLYALAVTLVNEQVASGDSINLRQRPVAERDQQRENILLMQQYFLLYEEMSYALNEGDMGRVEDVFMPWVFIFKACGKHKYAAHIVRHLHNVHFVYPEGLKHAIRMNMLCNPTGTKGRFRAIDWWVEHNNLYLKRIYGGKYSNHTKDRILKESPLIELFKNTRIQVENIFHLDHRTTRRSAPDLEITHKILQTYMEKNGTNEDRPGRTTPYSVPDALNQGMHLMSTAAAQPKSNNEVENLDEEEDVEQEVGDDGELDLKFRGHIEPGSDGKGFFISYESPKSNQAVISKWADETLKWHPEEKTLVERDLDLKEVWRSPDGCWNMEMHVGRCPGGNIQLMLSAVHWASDGHLALEILDKLSEYLAVELEGKSNNIEQLPWGEEIPQLPPSIFAVIAPEYRGEVAPPLPQLAGTPNFFRRPIYSAEPADSASLANLSHPITLTAAQTQTFRAKCKANGFKVTPVITTIAVLAEIETALRTAMWKGPDAFKEVHESFLSTDGFFVPVNPGNRRAAFLPEHSSLTSPLGTPSVGSEAFPTVHDMNPIRKCIRINDDMEVERVMNQEAFWDGAVQNAHEIFAPGSGIPPHFLAYQKALSAESAVRALEMLEGGVLVSSIGDFDRAHIWNRWRPSNLTQNSSDAANTTVPALTIERLIISARMTTPTVYVMHWQYDGKLTIHLHALRRFHDEHAWKNFTHAFESRMFDIVEGRS</sequence>
<dbReference type="OrthoDB" id="3252971at2759"/>
<dbReference type="Pfam" id="PF20231">
    <property type="entry name" value="DUF6589"/>
    <property type="match status" value="1"/>
</dbReference>
<gene>
    <name evidence="3" type="ORF">FIBSPDRAFT_964221</name>
</gene>
<evidence type="ECO:0000313" key="3">
    <source>
        <dbReference type="EMBL" id="KZP09113.1"/>
    </source>
</evidence>
<proteinExistence type="predicted"/>
<dbReference type="InterPro" id="IPR046496">
    <property type="entry name" value="DUF6589"/>
</dbReference>
<name>A0A165Y1L9_9AGAM</name>
<keyword evidence="4" id="KW-1185">Reference proteome</keyword>
<dbReference type="AlphaFoldDB" id="A0A165Y1L9"/>
<evidence type="ECO:0000259" key="2">
    <source>
        <dbReference type="Pfam" id="PF20231"/>
    </source>
</evidence>
<feature type="domain" description="DUF6589" evidence="2">
    <location>
        <begin position="12"/>
        <end position="243"/>
    </location>
</feature>
<dbReference type="Proteomes" id="UP000076532">
    <property type="component" value="Unassembled WGS sequence"/>
</dbReference>
<organism evidence="3 4">
    <name type="scientific">Athelia psychrophila</name>
    <dbReference type="NCBI Taxonomy" id="1759441"/>
    <lineage>
        <taxon>Eukaryota</taxon>
        <taxon>Fungi</taxon>
        <taxon>Dikarya</taxon>
        <taxon>Basidiomycota</taxon>
        <taxon>Agaricomycotina</taxon>
        <taxon>Agaricomycetes</taxon>
        <taxon>Agaricomycetidae</taxon>
        <taxon>Atheliales</taxon>
        <taxon>Atheliaceae</taxon>
        <taxon>Athelia</taxon>
    </lineage>
</organism>
<protein>
    <recommendedName>
        <fullName evidence="2">DUF6589 domain-containing protein</fullName>
    </recommendedName>
</protein>
<feature type="region of interest" description="Disordered" evidence="1">
    <location>
        <begin position="295"/>
        <end position="329"/>
    </location>
</feature>
<evidence type="ECO:0000313" key="4">
    <source>
        <dbReference type="Proteomes" id="UP000076532"/>
    </source>
</evidence>
<dbReference type="EMBL" id="KV417707">
    <property type="protein sequence ID" value="KZP09113.1"/>
    <property type="molecule type" value="Genomic_DNA"/>
</dbReference>